<name>A0ACB8Y0E8_9ASTR</name>
<reference evidence="2" key="1">
    <citation type="journal article" date="2022" name="Mol. Ecol. Resour.">
        <title>The genomes of chicory, endive, great burdock and yacon provide insights into Asteraceae palaeo-polyploidization history and plant inulin production.</title>
        <authorList>
            <person name="Fan W."/>
            <person name="Wang S."/>
            <person name="Wang H."/>
            <person name="Wang A."/>
            <person name="Jiang F."/>
            <person name="Liu H."/>
            <person name="Zhao H."/>
            <person name="Xu D."/>
            <person name="Zhang Y."/>
        </authorList>
    </citation>
    <scope>NUCLEOTIDE SEQUENCE [LARGE SCALE GENOMIC DNA]</scope>
    <source>
        <strain evidence="2">cv. Yunnan</strain>
    </source>
</reference>
<organism evidence="1 2">
    <name type="scientific">Smallanthus sonchifolius</name>
    <dbReference type="NCBI Taxonomy" id="185202"/>
    <lineage>
        <taxon>Eukaryota</taxon>
        <taxon>Viridiplantae</taxon>
        <taxon>Streptophyta</taxon>
        <taxon>Embryophyta</taxon>
        <taxon>Tracheophyta</taxon>
        <taxon>Spermatophyta</taxon>
        <taxon>Magnoliopsida</taxon>
        <taxon>eudicotyledons</taxon>
        <taxon>Gunneridae</taxon>
        <taxon>Pentapetalae</taxon>
        <taxon>asterids</taxon>
        <taxon>campanulids</taxon>
        <taxon>Asterales</taxon>
        <taxon>Asteraceae</taxon>
        <taxon>Asteroideae</taxon>
        <taxon>Heliantheae alliance</taxon>
        <taxon>Millerieae</taxon>
        <taxon>Smallanthus</taxon>
    </lineage>
</organism>
<reference evidence="1 2" key="2">
    <citation type="journal article" date="2022" name="Mol. Ecol. Resour.">
        <title>The genomes of chicory, endive, great burdock and yacon provide insights into Asteraceae paleo-polyploidization history and plant inulin production.</title>
        <authorList>
            <person name="Fan W."/>
            <person name="Wang S."/>
            <person name="Wang H."/>
            <person name="Wang A."/>
            <person name="Jiang F."/>
            <person name="Liu H."/>
            <person name="Zhao H."/>
            <person name="Xu D."/>
            <person name="Zhang Y."/>
        </authorList>
    </citation>
    <scope>NUCLEOTIDE SEQUENCE [LARGE SCALE GENOMIC DNA]</scope>
    <source>
        <strain evidence="2">cv. Yunnan</strain>
        <tissue evidence="1">Leaves</tissue>
    </source>
</reference>
<dbReference type="EMBL" id="CM042046">
    <property type="protein sequence ID" value="KAI3677183.1"/>
    <property type="molecule type" value="Genomic_DNA"/>
</dbReference>
<evidence type="ECO:0000313" key="1">
    <source>
        <dbReference type="EMBL" id="KAI3677183.1"/>
    </source>
</evidence>
<keyword evidence="2" id="KW-1185">Reference proteome</keyword>
<comment type="caution">
    <text evidence="1">The sequence shown here is derived from an EMBL/GenBank/DDBJ whole genome shotgun (WGS) entry which is preliminary data.</text>
</comment>
<sequence>MKRCRLLSYLVGREYTIFRSIFVKILEEVDPCVDLTDDDIQTAIQNATGPRSALFVPEVPFEVLIRRHIARLLDLSVQCARFVYDELVKVRIHINLHAFIIKYSVKMLISLLFKIVCD</sequence>
<accession>A0ACB8Y0E8</accession>
<proteinExistence type="predicted"/>
<gene>
    <name evidence="1" type="ORF">L1987_86805</name>
</gene>
<dbReference type="Proteomes" id="UP001056120">
    <property type="component" value="Linkage Group LG29"/>
</dbReference>
<evidence type="ECO:0000313" key="2">
    <source>
        <dbReference type="Proteomes" id="UP001056120"/>
    </source>
</evidence>
<protein>
    <submittedName>
        <fullName evidence="1">Uncharacterized protein</fullName>
    </submittedName>
</protein>